<dbReference type="EMBL" id="ML179311">
    <property type="protein sequence ID" value="THU91247.1"/>
    <property type="molecule type" value="Genomic_DNA"/>
</dbReference>
<gene>
    <name evidence="2" type="ORF">K435DRAFT_829970</name>
</gene>
<keyword evidence="3" id="KW-1185">Reference proteome</keyword>
<evidence type="ECO:0000313" key="2">
    <source>
        <dbReference type="EMBL" id="THU91247.1"/>
    </source>
</evidence>
<accession>A0A4S8LPJ2</accession>
<evidence type="ECO:0000313" key="3">
    <source>
        <dbReference type="Proteomes" id="UP000297245"/>
    </source>
</evidence>
<dbReference type="GO" id="GO:0016787">
    <property type="term" value="F:hydrolase activity"/>
    <property type="evidence" value="ECO:0007669"/>
    <property type="project" value="UniProtKB-KW"/>
</dbReference>
<sequence>MSLCQDCVKGECSLFVTRYFSSSVRHEGTPSGEFKKINGVDCYVATPEGEYAKDKVLLFLPDAFGMQLVNNQLLTDDFAINGYKTVLIDYLSGDPIPSDALDDPNSGFDLVKWFGKHTQEVTRPLIDKVVSTLKEEGVTQFAATGYCFGGRYCFDLAFDHVIKATVVAHPSLLKIPDDLEKYASTAKAPLLINSCTVDMRFPLEAQAAADKIFGDGKFAPGYKREYFDGCTHGFAVRGDMSNPQVKAGKEGAFKATVEWLKKYL</sequence>
<dbReference type="Gene3D" id="3.40.50.1820">
    <property type="entry name" value="alpha/beta hydrolase"/>
    <property type="match status" value="1"/>
</dbReference>
<evidence type="ECO:0000259" key="1">
    <source>
        <dbReference type="Pfam" id="PF01738"/>
    </source>
</evidence>
<proteinExistence type="predicted"/>
<name>A0A4S8LPJ2_DENBC</name>
<dbReference type="Pfam" id="PF01738">
    <property type="entry name" value="DLH"/>
    <property type="match status" value="1"/>
</dbReference>
<feature type="domain" description="Dienelactone hydrolase" evidence="1">
    <location>
        <begin position="41"/>
        <end position="264"/>
    </location>
</feature>
<dbReference type="PANTHER" id="PTHR17630">
    <property type="entry name" value="DIENELACTONE HYDROLASE"/>
    <property type="match status" value="1"/>
</dbReference>
<protein>
    <submittedName>
        <fullName evidence="2">Alpha/beta-hydrolase</fullName>
    </submittedName>
</protein>
<organism evidence="2 3">
    <name type="scientific">Dendrothele bispora (strain CBS 962.96)</name>
    <dbReference type="NCBI Taxonomy" id="1314807"/>
    <lineage>
        <taxon>Eukaryota</taxon>
        <taxon>Fungi</taxon>
        <taxon>Dikarya</taxon>
        <taxon>Basidiomycota</taxon>
        <taxon>Agaricomycotina</taxon>
        <taxon>Agaricomycetes</taxon>
        <taxon>Agaricomycetidae</taxon>
        <taxon>Agaricales</taxon>
        <taxon>Agaricales incertae sedis</taxon>
        <taxon>Dendrothele</taxon>
    </lineage>
</organism>
<dbReference type="InterPro" id="IPR002925">
    <property type="entry name" value="Dienelactn_hydro"/>
</dbReference>
<dbReference type="Proteomes" id="UP000297245">
    <property type="component" value="Unassembled WGS sequence"/>
</dbReference>
<reference evidence="2 3" key="1">
    <citation type="journal article" date="2019" name="Nat. Ecol. Evol.">
        <title>Megaphylogeny resolves global patterns of mushroom evolution.</title>
        <authorList>
            <person name="Varga T."/>
            <person name="Krizsan K."/>
            <person name="Foldi C."/>
            <person name="Dima B."/>
            <person name="Sanchez-Garcia M."/>
            <person name="Sanchez-Ramirez S."/>
            <person name="Szollosi G.J."/>
            <person name="Szarkandi J.G."/>
            <person name="Papp V."/>
            <person name="Albert L."/>
            <person name="Andreopoulos W."/>
            <person name="Angelini C."/>
            <person name="Antonin V."/>
            <person name="Barry K.W."/>
            <person name="Bougher N.L."/>
            <person name="Buchanan P."/>
            <person name="Buyck B."/>
            <person name="Bense V."/>
            <person name="Catcheside P."/>
            <person name="Chovatia M."/>
            <person name="Cooper J."/>
            <person name="Damon W."/>
            <person name="Desjardin D."/>
            <person name="Finy P."/>
            <person name="Geml J."/>
            <person name="Haridas S."/>
            <person name="Hughes K."/>
            <person name="Justo A."/>
            <person name="Karasinski D."/>
            <person name="Kautmanova I."/>
            <person name="Kiss B."/>
            <person name="Kocsube S."/>
            <person name="Kotiranta H."/>
            <person name="LaButti K.M."/>
            <person name="Lechner B.E."/>
            <person name="Liimatainen K."/>
            <person name="Lipzen A."/>
            <person name="Lukacs Z."/>
            <person name="Mihaltcheva S."/>
            <person name="Morgado L.N."/>
            <person name="Niskanen T."/>
            <person name="Noordeloos M.E."/>
            <person name="Ohm R.A."/>
            <person name="Ortiz-Santana B."/>
            <person name="Ovrebo C."/>
            <person name="Racz N."/>
            <person name="Riley R."/>
            <person name="Savchenko A."/>
            <person name="Shiryaev A."/>
            <person name="Soop K."/>
            <person name="Spirin V."/>
            <person name="Szebenyi C."/>
            <person name="Tomsovsky M."/>
            <person name="Tulloss R.E."/>
            <person name="Uehling J."/>
            <person name="Grigoriev I.V."/>
            <person name="Vagvolgyi C."/>
            <person name="Papp T."/>
            <person name="Martin F.M."/>
            <person name="Miettinen O."/>
            <person name="Hibbett D.S."/>
            <person name="Nagy L.G."/>
        </authorList>
    </citation>
    <scope>NUCLEOTIDE SEQUENCE [LARGE SCALE GENOMIC DNA]</scope>
    <source>
        <strain evidence="2 3">CBS 962.96</strain>
    </source>
</reference>
<keyword evidence="2" id="KW-0378">Hydrolase</keyword>
<dbReference type="PANTHER" id="PTHR17630:SF44">
    <property type="entry name" value="PROTEIN AIM2"/>
    <property type="match status" value="1"/>
</dbReference>
<dbReference type="OrthoDB" id="17560at2759"/>
<dbReference type="SUPFAM" id="SSF53474">
    <property type="entry name" value="alpha/beta-Hydrolases"/>
    <property type="match status" value="1"/>
</dbReference>
<dbReference type="InterPro" id="IPR029058">
    <property type="entry name" value="AB_hydrolase_fold"/>
</dbReference>
<dbReference type="AlphaFoldDB" id="A0A4S8LPJ2"/>